<feature type="transmembrane region" description="Helical" evidence="2">
    <location>
        <begin position="156"/>
        <end position="179"/>
    </location>
</feature>
<dbReference type="KEGG" id="lvi:G7068_06670"/>
<dbReference type="InterPro" id="IPR027417">
    <property type="entry name" value="P-loop_NTPase"/>
</dbReference>
<keyword evidence="2" id="KW-0472">Membrane</keyword>
<keyword evidence="2" id="KW-0812">Transmembrane</keyword>
<keyword evidence="2" id="KW-1133">Transmembrane helix</keyword>
<dbReference type="SUPFAM" id="SSF52540">
    <property type="entry name" value="P-loop containing nucleoside triphosphate hydrolases"/>
    <property type="match status" value="1"/>
</dbReference>
<reference evidence="4 5" key="1">
    <citation type="submission" date="2020-03" db="EMBL/GenBank/DDBJ databases">
        <title>Leucobacter sp. nov., isolated from beetles.</title>
        <authorList>
            <person name="Hyun D.-W."/>
            <person name="Bae J.-W."/>
        </authorList>
    </citation>
    <scope>NUCLEOTIDE SEQUENCE [LARGE SCALE GENOMIC DNA]</scope>
    <source>
        <strain evidence="4 5">HDW9C</strain>
    </source>
</reference>
<keyword evidence="1" id="KW-0175">Coiled coil</keyword>
<keyword evidence="5" id="KW-1185">Reference proteome</keyword>
<dbReference type="Gene3D" id="3.40.50.300">
    <property type="entry name" value="P-loop containing nucleotide triphosphate hydrolases"/>
    <property type="match status" value="1"/>
</dbReference>
<dbReference type="EMBL" id="CP049863">
    <property type="protein sequence ID" value="QIK64746.1"/>
    <property type="molecule type" value="Genomic_DNA"/>
</dbReference>
<feature type="coiled-coil region" evidence="1">
    <location>
        <begin position="415"/>
        <end position="442"/>
    </location>
</feature>
<dbReference type="GO" id="GO:0003677">
    <property type="term" value="F:DNA binding"/>
    <property type="evidence" value="ECO:0007669"/>
    <property type="project" value="UniProtKB-KW"/>
</dbReference>
<dbReference type="AlphaFoldDB" id="A0A6G7XJT2"/>
<feature type="transmembrane region" description="Helical" evidence="2">
    <location>
        <begin position="123"/>
        <end position="144"/>
    </location>
</feature>
<evidence type="ECO:0000313" key="5">
    <source>
        <dbReference type="Proteomes" id="UP000502677"/>
    </source>
</evidence>
<evidence type="ECO:0000256" key="2">
    <source>
        <dbReference type="SAM" id="Phobius"/>
    </source>
</evidence>
<dbReference type="InterPro" id="IPR048428">
    <property type="entry name" value="YobI-NTPase"/>
</dbReference>
<accession>A0A6G7XJT2</accession>
<evidence type="ECO:0000256" key="1">
    <source>
        <dbReference type="SAM" id="Coils"/>
    </source>
</evidence>
<evidence type="ECO:0000259" key="3">
    <source>
        <dbReference type="Pfam" id="PF20693"/>
    </source>
</evidence>
<evidence type="ECO:0000313" key="4">
    <source>
        <dbReference type="EMBL" id="QIK64746.1"/>
    </source>
</evidence>
<organism evidence="4 5">
    <name type="scientific">Leucobacter viscericola</name>
    <dbReference type="NCBI Taxonomy" id="2714935"/>
    <lineage>
        <taxon>Bacteria</taxon>
        <taxon>Bacillati</taxon>
        <taxon>Actinomycetota</taxon>
        <taxon>Actinomycetes</taxon>
        <taxon>Micrococcales</taxon>
        <taxon>Microbacteriaceae</taxon>
        <taxon>Leucobacter</taxon>
    </lineage>
</organism>
<proteinExistence type="predicted"/>
<feature type="domain" description="YobI-like P-loop NTPase" evidence="3">
    <location>
        <begin position="17"/>
        <end position="407"/>
    </location>
</feature>
<keyword evidence="4" id="KW-0238">DNA-binding</keyword>
<name>A0A6G7XJT2_9MICO</name>
<dbReference type="Proteomes" id="UP000502677">
    <property type="component" value="Chromosome"/>
</dbReference>
<sequence>MLVPLTPEYLPDEHRGYVNAIEAALENDRVLNIALSGNYGVGKSSILNELVKRKKERIVELSLSTLAPVKASDIDDSVPKQATTPTNQIQQEIVKQLLYRKVPGKTPGSRFERIERFSWTRELAFSILAGLIIATVFLLTHWSNQVAIVFKPLIDLGLWVHLIVLLLATATVLVFRILFHGRIHVKQFTAGSATVTLDDKSVSYFDQYLDEIVYFFEVSNKQDIVIFEDIDRFNNSHIFETLRSLNTLLNSAPQIRRNIRFIYAIKDSIFDRIGLEKQGRPLDQDMIEADDPAQAEVIRANRTKFFDLVIPVVPFITHRSARNLAAQLLGTVPHDVKPELLDLAAQYVPDMRLLKNICNEFIVFRDRIFSGDGEQLDLNETDLFAMMLYKSTHLSDFEAIRIGKSKLNTLYALGRELVATNIKRIESERRELQQELGRVNGATSRSQALGRKLIAHVNRTVQAARFKEHDVTYTFSNALQSPEDLQGVRFWSEFVSANSSEATLIWKTNDGYNHSLTFTRESLAEALGDPLNAAAWDESAKENLKEQISEKTEAIKFLRSADMGKLMKRPEFLVAHHGEELSLGAICRDLLDYGLAFQLVRSGFINRNFTLYTSTFHGDRVSTAATNFIIHHVEQDQMDVQFELSADDVDMVVRERGRESLREPALYNAAILDRIMESDMPAANIMIRSLAALGEDQKRFLHSYLSSGRFRILLVARLAPISRGLMNYLIDELEASDDERLDLVDAGLMNLAQEKGNLASKGVSDYLQKHYSELSVMTSEKTSASQAERVAQFFAKAGAAPSRLGLLAEVVQTAFVERHLYPFSLENLRVAAGDEQSLSLDSLGEVAPAVYDYCLDNLERYLLAIGDKYSTVDAAEYFVDVLEDILAEDSNADIEEIIAKADGDCVVDVLKDVSESVWVILAKHQRFLATFDNVRRYIDVVGSLDANLACLLSKDCQIFRFDGVSEEEKESLAKTILNATEVLPSAEMRSRLAQSLELENYLDVLDVPAETGNLFALLRKRQIIADNATSYERLAKTDWPTREAFIRESRRFEEFVVPSHVLSDLAALFLSKEVGKSIKFLILKCADEFTSGADTAGLTQLARFAAQNQRQVSEDIVCRLAHGGVPPQYVLVLLEPLLKSLERDKLFEILQALGSDYSQLTSVGRDRPKISNTTADRALLDRLKMEGIVNSYDPRASPIKVNKKHK</sequence>
<protein>
    <submittedName>
        <fullName evidence="4">DNA-binding protein</fullName>
    </submittedName>
</protein>
<dbReference type="Pfam" id="PF20693">
    <property type="entry name" value="YobI-ATPase"/>
    <property type="match status" value="1"/>
</dbReference>
<gene>
    <name evidence="4" type="ORF">G7068_06670</name>
</gene>